<dbReference type="PANTHER" id="PTHR43544:SF32">
    <property type="entry name" value="CHAIN DEHYDROGENASE, PUTATIVE (AFU_ORTHOLOGUE AFUA_5G01530)-RELATED"/>
    <property type="match status" value="1"/>
</dbReference>
<dbReference type="AlphaFoldDB" id="A0A9P4U3E5"/>
<evidence type="ECO:0000256" key="1">
    <source>
        <dbReference type="ARBA" id="ARBA00006484"/>
    </source>
</evidence>
<keyword evidence="4" id="KW-1185">Reference proteome</keyword>
<reference evidence="3" key="1">
    <citation type="journal article" date="2020" name="Stud. Mycol.">
        <title>101 Dothideomycetes genomes: a test case for predicting lifestyles and emergence of pathogens.</title>
        <authorList>
            <person name="Haridas S."/>
            <person name="Albert R."/>
            <person name="Binder M."/>
            <person name="Bloem J."/>
            <person name="Labutti K."/>
            <person name="Salamov A."/>
            <person name="Andreopoulos B."/>
            <person name="Baker S."/>
            <person name="Barry K."/>
            <person name="Bills G."/>
            <person name="Bluhm B."/>
            <person name="Cannon C."/>
            <person name="Castanera R."/>
            <person name="Culley D."/>
            <person name="Daum C."/>
            <person name="Ezra D."/>
            <person name="Gonzalez J."/>
            <person name="Henrissat B."/>
            <person name="Kuo A."/>
            <person name="Liang C."/>
            <person name="Lipzen A."/>
            <person name="Lutzoni F."/>
            <person name="Magnuson J."/>
            <person name="Mondo S."/>
            <person name="Nolan M."/>
            <person name="Ohm R."/>
            <person name="Pangilinan J."/>
            <person name="Park H.-J."/>
            <person name="Ramirez L."/>
            <person name="Alfaro M."/>
            <person name="Sun H."/>
            <person name="Tritt A."/>
            <person name="Yoshinaga Y."/>
            <person name="Zwiers L.-H."/>
            <person name="Turgeon B."/>
            <person name="Goodwin S."/>
            <person name="Spatafora J."/>
            <person name="Crous P."/>
            <person name="Grigoriev I."/>
        </authorList>
    </citation>
    <scope>NUCLEOTIDE SEQUENCE</scope>
    <source>
        <strain evidence="3">CBS 130266</strain>
    </source>
</reference>
<dbReference type="GO" id="GO:0016491">
    <property type="term" value="F:oxidoreductase activity"/>
    <property type="evidence" value="ECO:0007669"/>
    <property type="project" value="TreeGrafter"/>
</dbReference>
<dbReference type="PRINTS" id="PR00081">
    <property type="entry name" value="GDHRDH"/>
</dbReference>
<dbReference type="Gene3D" id="3.40.50.720">
    <property type="entry name" value="NAD(P)-binding Rossmann-like Domain"/>
    <property type="match status" value="1"/>
</dbReference>
<evidence type="ECO:0000313" key="3">
    <source>
        <dbReference type="EMBL" id="KAF2434933.1"/>
    </source>
</evidence>
<dbReference type="InterPro" id="IPR002347">
    <property type="entry name" value="SDR_fam"/>
</dbReference>
<proteinExistence type="inferred from homology"/>
<dbReference type="PROSITE" id="PS00061">
    <property type="entry name" value="ADH_SHORT"/>
    <property type="match status" value="1"/>
</dbReference>
<accession>A0A9P4U3E5</accession>
<dbReference type="Pfam" id="PF00106">
    <property type="entry name" value="adh_short"/>
    <property type="match status" value="1"/>
</dbReference>
<gene>
    <name evidence="3" type="ORF">EJ08DRAFT_439013</name>
</gene>
<dbReference type="EMBL" id="MU007015">
    <property type="protein sequence ID" value="KAF2434933.1"/>
    <property type="molecule type" value="Genomic_DNA"/>
</dbReference>
<comment type="caution">
    <text evidence="3">The sequence shown here is derived from an EMBL/GenBank/DDBJ whole genome shotgun (WGS) entry which is preliminary data.</text>
</comment>
<dbReference type="InterPro" id="IPR036291">
    <property type="entry name" value="NAD(P)-bd_dom_sf"/>
</dbReference>
<dbReference type="SUPFAM" id="SSF51735">
    <property type="entry name" value="NAD(P)-binding Rossmann-fold domains"/>
    <property type="match status" value="1"/>
</dbReference>
<dbReference type="InterPro" id="IPR020904">
    <property type="entry name" value="Sc_DH/Rdtase_CS"/>
</dbReference>
<dbReference type="OrthoDB" id="191139at2759"/>
<evidence type="ECO:0000256" key="2">
    <source>
        <dbReference type="ARBA" id="ARBA00022857"/>
    </source>
</evidence>
<comment type="similarity">
    <text evidence="1">Belongs to the short-chain dehydrogenases/reductases (SDR) family.</text>
</comment>
<dbReference type="Proteomes" id="UP000800235">
    <property type="component" value="Unassembled WGS sequence"/>
</dbReference>
<organism evidence="3 4">
    <name type="scientific">Tothia fuscella</name>
    <dbReference type="NCBI Taxonomy" id="1048955"/>
    <lineage>
        <taxon>Eukaryota</taxon>
        <taxon>Fungi</taxon>
        <taxon>Dikarya</taxon>
        <taxon>Ascomycota</taxon>
        <taxon>Pezizomycotina</taxon>
        <taxon>Dothideomycetes</taxon>
        <taxon>Pleosporomycetidae</taxon>
        <taxon>Venturiales</taxon>
        <taxon>Cylindrosympodiaceae</taxon>
        <taxon>Tothia</taxon>
    </lineage>
</organism>
<dbReference type="InterPro" id="IPR051468">
    <property type="entry name" value="Fungal_SecMetab_SDRs"/>
</dbReference>
<dbReference type="PANTHER" id="PTHR43544">
    <property type="entry name" value="SHORT-CHAIN DEHYDROGENASE/REDUCTASE"/>
    <property type="match status" value="1"/>
</dbReference>
<keyword evidence="2" id="KW-0521">NADP</keyword>
<name>A0A9P4U3E5_9PEZI</name>
<dbReference type="GO" id="GO:0005737">
    <property type="term" value="C:cytoplasm"/>
    <property type="evidence" value="ECO:0007669"/>
    <property type="project" value="TreeGrafter"/>
</dbReference>
<evidence type="ECO:0000313" key="4">
    <source>
        <dbReference type="Proteomes" id="UP000800235"/>
    </source>
</evidence>
<sequence length="180" mass="19600">MTLVAAAAEHVKNTHGHLDILVNNAGVAGDPWKGNETLREKFEYLYNTNVFGTAVNIDAFIPLIKVSKAPAPGRRIVMVSSGLGSLASTLKNEYPEAELFVPYSTSKTALNSLALHYMQQLKEDKSAVVVVCPGHCSTNLNEYVGARDPRDGAMELYTAATQGGMEMSGKWIRSGEELRW</sequence>
<protein>
    <submittedName>
        <fullName evidence="3">NAD(P)-binding protein</fullName>
    </submittedName>
</protein>
<dbReference type="GO" id="GO:0019748">
    <property type="term" value="P:secondary metabolic process"/>
    <property type="evidence" value="ECO:0007669"/>
    <property type="project" value="TreeGrafter"/>
</dbReference>